<dbReference type="PANTHER" id="PTHR33452">
    <property type="entry name" value="OXIDOREDUCTASE CATD-RELATED"/>
    <property type="match status" value="1"/>
</dbReference>
<proteinExistence type="inferred from homology"/>
<protein>
    <submittedName>
        <fullName evidence="8">DoxX family protein</fullName>
    </submittedName>
</protein>
<feature type="transmembrane region" description="Helical" evidence="7">
    <location>
        <begin position="92"/>
        <end position="112"/>
    </location>
</feature>
<organism evidence="8 9">
    <name type="scientific">Kutzneria chonburiensis</name>
    <dbReference type="NCBI Taxonomy" id="1483604"/>
    <lineage>
        <taxon>Bacteria</taxon>
        <taxon>Bacillati</taxon>
        <taxon>Actinomycetota</taxon>
        <taxon>Actinomycetes</taxon>
        <taxon>Pseudonocardiales</taxon>
        <taxon>Pseudonocardiaceae</taxon>
        <taxon>Kutzneria</taxon>
    </lineage>
</organism>
<keyword evidence="3" id="KW-1003">Cell membrane</keyword>
<evidence type="ECO:0000256" key="2">
    <source>
        <dbReference type="ARBA" id="ARBA00006679"/>
    </source>
</evidence>
<comment type="caution">
    <text evidence="8">The sequence shown here is derived from an EMBL/GenBank/DDBJ whole genome shotgun (WGS) entry which is preliminary data.</text>
</comment>
<dbReference type="Pfam" id="PF07681">
    <property type="entry name" value="DoxX"/>
    <property type="match status" value="1"/>
</dbReference>
<name>A0ABV6MZ00_9PSEU</name>
<sequence>MISLYRIVIGLLFVSHGAASLFGLFGAKKAVEFGVWPSWWAAAIQLVAGALVLVGLFTRVAALLCSGSMAYAYFTVHMPKSFIPMINGGEAAIQFCWAFLLVAFLGAGALSIDRVFRRGAEIRINAVPEPAR</sequence>
<dbReference type="InterPro" id="IPR032808">
    <property type="entry name" value="DoxX"/>
</dbReference>
<feature type="transmembrane region" description="Helical" evidence="7">
    <location>
        <begin position="6"/>
        <end position="27"/>
    </location>
</feature>
<comment type="similarity">
    <text evidence="2">Belongs to the DoxX family.</text>
</comment>
<keyword evidence="6 7" id="KW-0472">Membrane</keyword>
<evidence type="ECO:0000256" key="6">
    <source>
        <dbReference type="ARBA" id="ARBA00023136"/>
    </source>
</evidence>
<evidence type="ECO:0000256" key="4">
    <source>
        <dbReference type="ARBA" id="ARBA00022692"/>
    </source>
</evidence>
<evidence type="ECO:0000256" key="7">
    <source>
        <dbReference type="SAM" id="Phobius"/>
    </source>
</evidence>
<gene>
    <name evidence="8" type="ORF">ACFFH7_28630</name>
</gene>
<comment type="subcellular location">
    <subcellularLocation>
        <location evidence="1">Cell membrane</location>
        <topology evidence="1">Multi-pass membrane protein</topology>
    </subcellularLocation>
</comment>
<dbReference type="RefSeq" id="WP_337960467.1">
    <property type="nucleotide sequence ID" value="NZ_CP097263.1"/>
</dbReference>
<keyword evidence="9" id="KW-1185">Reference proteome</keyword>
<dbReference type="Proteomes" id="UP001589810">
    <property type="component" value="Unassembled WGS sequence"/>
</dbReference>
<keyword evidence="5 7" id="KW-1133">Transmembrane helix</keyword>
<evidence type="ECO:0000313" key="9">
    <source>
        <dbReference type="Proteomes" id="UP001589810"/>
    </source>
</evidence>
<dbReference type="PANTHER" id="PTHR33452:SF4">
    <property type="entry name" value="BLL4328 PROTEIN"/>
    <property type="match status" value="1"/>
</dbReference>
<accession>A0ABV6MZ00</accession>
<dbReference type="EMBL" id="JBHLUD010000009">
    <property type="protein sequence ID" value="MFC0545509.1"/>
    <property type="molecule type" value="Genomic_DNA"/>
</dbReference>
<dbReference type="InterPro" id="IPR051907">
    <property type="entry name" value="DoxX-like_oxidoreductase"/>
</dbReference>
<keyword evidence="4 7" id="KW-0812">Transmembrane</keyword>
<feature type="transmembrane region" description="Helical" evidence="7">
    <location>
        <begin position="39"/>
        <end position="72"/>
    </location>
</feature>
<evidence type="ECO:0000256" key="5">
    <source>
        <dbReference type="ARBA" id="ARBA00022989"/>
    </source>
</evidence>
<evidence type="ECO:0000256" key="1">
    <source>
        <dbReference type="ARBA" id="ARBA00004651"/>
    </source>
</evidence>
<evidence type="ECO:0000256" key="3">
    <source>
        <dbReference type="ARBA" id="ARBA00022475"/>
    </source>
</evidence>
<evidence type="ECO:0000313" key="8">
    <source>
        <dbReference type="EMBL" id="MFC0545509.1"/>
    </source>
</evidence>
<reference evidence="8 9" key="1">
    <citation type="submission" date="2024-09" db="EMBL/GenBank/DDBJ databases">
        <authorList>
            <person name="Sun Q."/>
            <person name="Mori K."/>
        </authorList>
    </citation>
    <scope>NUCLEOTIDE SEQUENCE [LARGE SCALE GENOMIC DNA]</scope>
    <source>
        <strain evidence="8 9">TBRC 1432</strain>
    </source>
</reference>